<gene>
    <name evidence="1" type="ORF">L2E82_29317</name>
</gene>
<reference evidence="1 2" key="2">
    <citation type="journal article" date="2022" name="Mol. Ecol. Resour.">
        <title>The genomes of chicory, endive, great burdock and yacon provide insights into Asteraceae paleo-polyploidization history and plant inulin production.</title>
        <authorList>
            <person name="Fan W."/>
            <person name="Wang S."/>
            <person name="Wang H."/>
            <person name="Wang A."/>
            <person name="Jiang F."/>
            <person name="Liu H."/>
            <person name="Zhao H."/>
            <person name="Xu D."/>
            <person name="Zhang Y."/>
        </authorList>
    </citation>
    <scope>NUCLEOTIDE SEQUENCE [LARGE SCALE GENOMIC DNA]</scope>
    <source>
        <strain evidence="2">cv. Punajuju</strain>
        <tissue evidence="1">Leaves</tissue>
    </source>
</reference>
<reference evidence="2" key="1">
    <citation type="journal article" date="2022" name="Mol. Ecol. Resour.">
        <title>The genomes of chicory, endive, great burdock and yacon provide insights into Asteraceae palaeo-polyploidization history and plant inulin production.</title>
        <authorList>
            <person name="Fan W."/>
            <person name="Wang S."/>
            <person name="Wang H."/>
            <person name="Wang A."/>
            <person name="Jiang F."/>
            <person name="Liu H."/>
            <person name="Zhao H."/>
            <person name="Xu D."/>
            <person name="Zhang Y."/>
        </authorList>
    </citation>
    <scope>NUCLEOTIDE SEQUENCE [LARGE SCALE GENOMIC DNA]</scope>
    <source>
        <strain evidence="2">cv. Punajuju</strain>
    </source>
</reference>
<proteinExistence type="predicted"/>
<organism evidence="1 2">
    <name type="scientific">Cichorium intybus</name>
    <name type="common">Chicory</name>
    <dbReference type="NCBI Taxonomy" id="13427"/>
    <lineage>
        <taxon>Eukaryota</taxon>
        <taxon>Viridiplantae</taxon>
        <taxon>Streptophyta</taxon>
        <taxon>Embryophyta</taxon>
        <taxon>Tracheophyta</taxon>
        <taxon>Spermatophyta</taxon>
        <taxon>Magnoliopsida</taxon>
        <taxon>eudicotyledons</taxon>
        <taxon>Gunneridae</taxon>
        <taxon>Pentapetalae</taxon>
        <taxon>asterids</taxon>
        <taxon>campanulids</taxon>
        <taxon>Asterales</taxon>
        <taxon>Asteraceae</taxon>
        <taxon>Cichorioideae</taxon>
        <taxon>Cichorieae</taxon>
        <taxon>Cichoriinae</taxon>
        <taxon>Cichorium</taxon>
    </lineage>
</organism>
<evidence type="ECO:0000313" key="1">
    <source>
        <dbReference type="EMBL" id="KAI3738989.1"/>
    </source>
</evidence>
<sequence length="119" mass="13492">MEKFEAKKPSFPSAPVTLLLISLLIASPPPPSALLRPHLPCSDSTISRYCPLFIYSSLTADSKNELGGFSKNELGRGNLTRRCYKLRPGFVQGQHRPNRSQKNKLSRFWILYYVLPKQN</sequence>
<dbReference type="EMBL" id="CM042013">
    <property type="protein sequence ID" value="KAI3738989.1"/>
    <property type="molecule type" value="Genomic_DNA"/>
</dbReference>
<keyword evidence="2" id="KW-1185">Reference proteome</keyword>
<name>A0ACB9CXE1_CICIN</name>
<protein>
    <submittedName>
        <fullName evidence="1">Uncharacterized protein</fullName>
    </submittedName>
</protein>
<comment type="caution">
    <text evidence="1">The sequence shown here is derived from an EMBL/GenBank/DDBJ whole genome shotgun (WGS) entry which is preliminary data.</text>
</comment>
<dbReference type="Proteomes" id="UP001055811">
    <property type="component" value="Linkage Group LG05"/>
</dbReference>
<accession>A0ACB9CXE1</accession>
<evidence type="ECO:0000313" key="2">
    <source>
        <dbReference type="Proteomes" id="UP001055811"/>
    </source>
</evidence>